<dbReference type="PIRSF" id="PIRSF017184">
    <property type="entry name" value="Nnr"/>
    <property type="match status" value="1"/>
</dbReference>
<evidence type="ECO:0000256" key="4">
    <source>
        <dbReference type="ARBA" id="ARBA00009524"/>
    </source>
</evidence>
<organism evidence="22 23">
    <name type="scientific">Candidatus Pullichristensenella stercorigallinarum</name>
    <dbReference type="NCBI Taxonomy" id="2840909"/>
    <lineage>
        <taxon>Bacteria</taxon>
        <taxon>Bacillati</taxon>
        <taxon>Bacillota</taxon>
        <taxon>Clostridia</taxon>
        <taxon>Candidatus Pullichristensenella</taxon>
    </lineage>
</organism>
<feature type="binding site" evidence="17">
    <location>
        <position position="263"/>
    </location>
    <ligand>
        <name>(6S)-NADPHX</name>
        <dbReference type="ChEBI" id="CHEBI:64076"/>
    </ligand>
</feature>
<comment type="function">
    <text evidence="14 19">Bifunctional enzyme that catalyzes the epimerization of the S- and R-forms of NAD(P)HX and the dehydration of the S-form of NAD(P)HX at the expense of ADP, which is converted to AMP. This allows the repair of both epimers of NAD(P)HX, a damaged form of NAD(P)H that is a result of enzymatic or heat-dependent hydration.</text>
</comment>
<proteinExistence type="inferred from homology"/>
<evidence type="ECO:0000256" key="16">
    <source>
        <dbReference type="ARBA" id="ARBA00049209"/>
    </source>
</evidence>
<comment type="catalytic activity">
    <reaction evidence="15 17 19">
        <text>(6S)-NADHX + ADP = AMP + phosphate + NADH + H(+)</text>
        <dbReference type="Rhea" id="RHEA:32223"/>
        <dbReference type="ChEBI" id="CHEBI:15378"/>
        <dbReference type="ChEBI" id="CHEBI:43474"/>
        <dbReference type="ChEBI" id="CHEBI:57945"/>
        <dbReference type="ChEBI" id="CHEBI:64074"/>
        <dbReference type="ChEBI" id="CHEBI:456215"/>
        <dbReference type="ChEBI" id="CHEBI:456216"/>
        <dbReference type="EC" id="4.2.1.136"/>
    </reaction>
</comment>
<dbReference type="GO" id="GO:0005524">
    <property type="term" value="F:ATP binding"/>
    <property type="evidence" value="ECO:0007669"/>
    <property type="project" value="UniProtKB-UniRule"/>
</dbReference>
<comment type="function">
    <text evidence="18">Catalyzes the epimerization of the S- and R-forms of NAD(P)HX, a damaged form of NAD(P)H that is a result of enzymatic or heat-dependent hydration. This is a prerequisite for the S-specific NAD(P)H-hydrate dehydratase to allow the repair of both epimers of NAD(P)HX.</text>
</comment>
<accession>A0A9D0ZK74</accession>
<feature type="domain" description="YjeF N-terminal" evidence="21">
    <location>
        <begin position="14"/>
        <end position="216"/>
    </location>
</feature>
<feature type="binding site" evidence="18">
    <location>
        <position position="162"/>
    </location>
    <ligand>
        <name>K(+)</name>
        <dbReference type="ChEBI" id="CHEBI:29103"/>
    </ligand>
</feature>
<evidence type="ECO:0000256" key="19">
    <source>
        <dbReference type="PIRNR" id="PIRNR017184"/>
    </source>
</evidence>
<evidence type="ECO:0000256" key="1">
    <source>
        <dbReference type="ARBA" id="ARBA00000013"/>
    </source>
</evidence>
<feature type="binding site" evidence="17">
    <location>
        <position position="453"/>
    </location>
    <ligand>
        <name>AMP</name>
        <dbReference type="ChEBI" id="CHEBI:456215"/>
    </ligand>
</feature>
<keyword evidence="11 18" id="KW-0413">Isomerase</keyword>
<dbReference type="Gene3D" id="3.40.50.10260">
    <property type="entry name" value="YjeF N-terminal domain"/>
    <property type="match status" value="1"/>
</dbReference>
<keyword evidence="6 17" id="KW-0547">Nucleotide-binding</keyword>
<evidence type="ECO:0000256" key="12">
    <source>
        <dbReference type="ARBA" id="ARBA00023239"/>
    </source>
</evidence>
<dbReference type="PROSITE" id="PS51385">
    <property type="entry name" value="YJEF_N"/>
    <property type="match status" value="1"/>
</dbReference>
<evidence type="ECO:0000256" key="15">
    <source>
        <dbReference type="ARBA" id="ARBA00048238"/>
    </source>
</evidence>
<dbReference type="PANTHER" id="PTHR12592">
    <property type="entry name" value="ATP-DEPENDENT (S)-NAD(P)H-HYDRATE DEHYDRATASE FAMILY MEMBER"/>
    <property type="match status" value="1"/>
</dbReference>
<evidence type="ECO:0000313" key="23">
    <source>
        <dbReference type="Proteomes" id="UP000824260"/>
    </source>
</evidence>
<dbReference type="NCBIfam" id="TIGR00197">
    <property type="entry name" value="yjeF_nterm"/>
    <property type="match status" value="1"/>
</dbReference>
<dbReference type="PANTHER" id="PTHR12592:SF0">
    <property type="entry name" value="ATP-DEPENDENT (S)-NAD(P)H-HYDRATE DEHYDRATASE"/>
    <property type="match status" value="1"/>
</dbReference>
<keyword evidence="10 17" id="KW-0520">NAD</keyword>
<comment type="catalytic activity">
    <reaction evidence="16 17 19">
        <text>(6S)-NADPHX + ADP = AMP + phosphate + NADPH + H(+)</text>
        <dbReference type="Rhea" id="RHEA:32235"/>
        <dbReference type="ChEBI" id="CHEBI:15378"/>
        <dbReference type="ChEBI" id="CHEBI:43474"/>
        <dbReference type="ChEBI" id="CHEBI:57783"/>
        <dbReference type="ChEBI" id="CHEBI:64076"/>
        <dbReference type="ChEBI" id="CHEBI:456215"/>
        <dbReference type="ChEBI" id="CHEBI:456216"/>
        <dbReference type="EC" id="4.2.1.136"/>
    </reaction>
</comment>
<keyword evidence="12 17" id="KW-0456">Lyase</keyword>
<evidence type="ECO:0000259" key="20">
    <source>
        <dbReference type="PROSITE" id="PS51383"/>
    </source>
</evidence>
<comment type="cofactor">
    <cofactor evidence="17">
        <name>Mg(2+)</name>
        <dbReference type="ChEBI" id="CHEBI:18420"/>
    </cofactor>
</comment>
<dbReference type="InterPro" id="IPR029056">
    <property type="entry name" value="Ribokinase-like"/>
</dbReference>
<evidence type="ECO:0000256" key="6">
    <source>
        <dbReference type="ARBA" id="ARBA00022741"/>
    </source>
</evidence>
<dbReference type="InterPro" id="IPR030677">
    <property type="entry name" value="Nnr"/>
</dbReference>
<dbReference type="SUPFAM" id="SSF53613">
    <property type="entry name" value="Ribokinase-like"/>
    <property type="match status" value="1"/>
</dbReference>
<evidence type="ECO:0000256" key="17">
    <source>
        <dbReference type="HAMAP-Rule" id="MF_01965"/>
    </source>
</evidence>
<feature type="binding site" evidence="18">
    <location>
        <begin position="62"/>
        <end position="66"/>
    </location>
    <ligand>
        <name>(6S)-NADPHX</name>
        <dbReference type="ChEBI" id="CHEBI:64076"/>
    </ligand>
</feature>
<evidence type="ECO:0000313" key="22">
    <source>
        <dbReference type="EMBL" id="HIQ81761.1"/>
    </source>
</evidence>
<feature type="binding site" evidence="17">
    <location>
        <position position="385"/>
    </location>
    <ligand>
        <name>(6S)-NADPHX</name>
        <dbReference type="ChEBI" id="CHEBI:64076"/>
    </ligand>
</feature>
<dbReference type="GO" id="GO:0046496">
    <property type="term" value="P:nicotinamide nucleotide metabolic process"/>
    <property type="evidence" value="ECO:0007669"/>
    <property type="project" value="UniProtKB-UniRule"/>
</dbReference>
<comment type="similarity">
    <text evidence="4 19">In the C-terminal section; belongs to the NnrD/CARKD family.</text>
</comment>
<dbReference type="Proteomes" id="UP000824260">
    <property type="component" value="Unassembled WGS sequence"/>
</dbReference>
<dbReference type="AlphaFoldDB" id="A0A9D0ZK74"/>
<comment type="similarity">
    <text evidence="3 19">In the N-terminal section; belongs to the NnrE/AIBP family.</text>
</comment>
<dbReference type="GO" id="GO:0052856">
    <property type="term" value="F:NAD(P)HX epimerase activity"/>
    <property type="evidence" value="ECO:0007669"/>
    <property type="project" value="UniProtKB-UniRule"/>
</dbReference>
<evidence type="ECO:0000256" key="10">
    <source>
        <dbReference type="ARBA" id="ARBA00023027"/>
    </source>
</evidence>
<keyword evidence="7 17" id="KW-0067">ATP-binding</keyword>
<evidence type="ECO:0000256" key="7">
    <source>
        <dbReference type="ARBA" id="ARBA00022840"/>
    </source>
</evidence>
<evidence type="ECO:0000256" key="14">
    <source>
        <dbReference type="ARBA" id="ARBA00025153"/>
    </source>
</evidence>
<sequence>MEIFGKTLLTPEQMRAMEQMYFAEEGVKSIDVMERAAAALAALLVERFGPGKTVFFACGPGGNGGDGLAAAWLLKQRGGDAAFVLAEEPKSADAVENLRRARQAGVREIAVDSPERPDVWVDALFGTGLSRAPAGNAAALIDRMNRDQLRHGAKTVSVDIPSGLSGLSGQAFPHCVQADITLALQCAKTGHYLGDGLDACGEIRTADIRIHATETFLEQLSAAGHVVLFTKPQDYLPQYLRNTHKGTRGHVLAVAGSVGMAGAAALCAGAALRSGAGLVTVACPASIVPILQVLEPCAMCVPLPEKDGALCAEAADVLWDLRDGKSIVAGPGLSRRCAPEVLEALLAEKDGRREKIVLDADALNILSERRELLSLLDASCILTPHPGEAKRLLGRELSDPVSDARALAALGGESGCRVVLKGASRVICELPASKRPVLISATGCAGMAKGGSGDVFAGLLAGLRACEWFNTAAACEIHGLAGVLAGEKYGETAMTARNILEMLPEAFRRLEQKRDEKP</sequence>
<dbReference type="NCBIfam" id="TIGR00196">
    <property type="entry name" value="yjeF_cterm"/>
    <property type="match status" value="1"/>
</dbReference>
<dbReference type="GO" id="GO:0110051">
    <property type="term" value="P:metabolite repair"/>
    <property type="evidence" value="ECO:0007669"/>
    <property type="project" value="TreeGrafter"/>
</dbReference>
<dbReference type="InterPro" id="IPR004443">
    <property type="entry name" value="YjeF_N_dom"/>
</dbReference>
<dbReference type="HAMAP" id="MF_01965">
    <property type="entry name" value="NADHX_dehydratase"/>
    <property type="match status" value="1"/>
</dbReference>
<dbReference type="Pfam" id="PF01256">
    <property type="entry name" value="Carb_kinase"/>
    <property type="match status" value="1"/>
</dbReference>
<keyword evidence="8 17" id="KW-0521">NADP</keyword>
<dbReference type="SUPFAM" id="SSF64153">
    <property type="entry name" value="YjeF N-terminal domain-like"/>
    <property type="match status" value="1"/>
</dbReference>
<evidence type="ECO:0000256" key="13">
    <source>
        <dbReference type="ARBA" id="ARBA00023268"/>
    </source>
</evidence>
<evidence type="ECO:0000256" key="18">
    <source>
        <dbReference type="HAMAP-Rule" id="MF_01966"/>
    </source>
</evidence>
<dbReference type="CDD" id="cd01171">
    <property type="entry name" value="YXKO-related"/>
    <property type="match status" value="1"/>
</dbReference>
<evidence type="ECO:0000256" key="3">
    <source>
        <dbReference type="ARBA" id="ARBA00006001"/>
    </source>
</evidence>
<dbReference type="EC" id="5.1.99.6" evidence="19"/>
<evidence type="ECO:0000256" key="11">
    <source>
        <dbReference type="ARBA" id="ARBA00023235"/>
    </source>
</evidence>
<comment type="subunit">
    <text evidence="17">Homotetramer.</text>
</comment>
<protein>
    <recommendedName>
        <fullName evidence="19">Bifunctional NAD(P)H-hydrate repair enzyme</fullName>
    </recommendedName>
    <alternativeName>
        <fullName evidence="19">Nicotinamide nucleotide repair protein</fullName>
    </alternativeName>
    <domain>
        <recommendedName>
            <fullName evidence="19">ADP-dependent (S)-NAD(P)H-hydrate dehydratase</fullName>
            <ecNumber evidence="19">4.2.1.136</ecNumber>
        </recommendedName>
        <alternativeName>
            <fullName evidence="19">ADP-dependent NAD(P)HX dehydratase</fullName>
        </alternativeName>
    </domain>
    <domain>
        <recommendedName>
            <fullName evidence="19">NAD(P)H-hydrate epimerase</fullName>
            <ecNumber evidence="19">5.1.99.6</ecNumber>
        </recommendedName>
    </domain>
</protein>
<feature type="domain" description="YjeF C-terminal" evidence="20">
    <location>
        <begin position="228"/>
        <end position="510"/>
    </location>
</feature>
<reference evidence="22" key="1">
    <citation type="submission" date="2020-10" db="EMBL/GenBank/DDBJ databases">
        <authorList>
            <person name="Gilroy R."/>
        </authorList>
    </citation>
    <scope>NUCLEOTIDE SEQUENCE</scope>
    <source>
        <strain evidence="22">ChiSjej6B24-2974</strain>
    </source>
</reference>
<dbReference type="InterPro" id="IPR000631">
    <property type="entry name" value="CARKD"/>
</dbReference>
<comment type="catalytic activity">
    <reaction evidence="1 18 19">
        <text>(6R)-NADHX = (6S)-NADHX</text>
        <dbReference type="Rhea" id="RHEA:32215"/>
        <dbReference type="ChEBI" id="CHEBI:64074"/>
        <dbReference type="ChEBI" id="CHEBI:64075"/>
        <dbReference type="EC" id="5.1.99.6"/>
    </reaction>
</comment>
<dbReference type="PROSITE" id="PS51383">
    <property type="entry name" value="YJEF_C_3"/>
    <property type="match status" value="1"/>
</dbReference>
<comment type="cofactor">
    <cofactor evidence="18 19">
        <name>K(+)</name>
        <dbReference type="ChEBI" id="CHEBI:29103"/>
    </cofactor>
    <text evidence="18 19">Binds 1 potassium ion per subunit.</text>
</comment>
<feature type="binding site" evidence="17">
    <location>
        <position position="332"/>
    </location>
    <ligand>
        <name>(6S)-NADPHX</name>
        <dbReference type="ChEBI" id="CHEBI:64076"/>
    </ligand>
</feature>
<keyword evidence="9 18" id="KW-0630">Potassium</keyword>
<evidence type="ECO:0000256" key="2">
    <source>
        <dbReference type="ARBA" id="ARBA00000909"/>
    </source>
</evidence>
<keyword evidence="13" id="KW-0511">Multifunctional enzyme</keyword>
<dbReference type="EC" id="4.2.1.136" evidence="19"/>
<keyword evidence="5 18" id="KW-0479">Metal-binding</keyword>
<evidence type="ECO:0000256" key="8">
    <source>
        <dbReference type="ARBA" id="ARBA00022857"/>
    </source>
</evidence>
<feature type="binding site" evidence="18">
    <location>
        <position position="159"/>
    </location>
    <ligand>
        <name>(6S)-NADPHX</name>
        <dbReference type="ChEBI" id="CHEBI:64076"/>
    </ligand>
</feature>
<comment type="similarity">
    <text evidence="18">Belongs to the NnrE/AIBP family.</text>
</comment>
<name>A0A9D0ZK74_9FIRM</name>
<gene>
    <name evidence="17" type="primary">nnrD</name>
    <name evidence="18" type="synonym">nnrE</name>
    <name evidence="22" type="ORF">IAA52_01525</name>
</gene>
<evidence type="ECO:0000256" key="9">
    <source>
        <dbReference type="ARBA" id="ARBA00022958"/>
    </source>
</evidence>
<evidence type="ECO:0000259" key="21">
    <source>
        <dbReference type="PROSITE" id="PS51385"/>
    </source>
</evidence>
<dbReference type="GO" id="GO:0046872">
    <property type="term" value="F:metal ion binding"/>
    <property type="evidence" value="ECO:0007669"/>
    <property type="project" value="UniProtKB-UniRule"/>
</dbReference>
<comment type="similarity">
    <text evidence="17">Belongs to the NnrD/CARKD family.</text>
</comment>
<evidence type="ECO:0000256" key="5">
    <source>
        <dbReference type="ARBA" id="ARBA00022723"/>
    </source>
</evidence>
<dbReference type="Pfam" id="PF03853">
    <property type="entry name" value="YjeF_N"/>
    <property type="match status" value="1"/>
</dbReference>
<dbReference type="EMBL" id="DVFZ01000015">
    <property type="protein sequence ID" value="HIQ81761.1"/>
    <property type="molecule type" value="Genomic_DNA"/>
</dbReference>
<feature type="binding site" evidence="18">
    <location>
        <position position="122"/>
    </location>
    <ligand>
        <name>K(+)</name>
        <dbReference type="ChEBI" id="CHEBI:29103"/>
    </ligand>
</feature>
<dbReference type="InterPro" id="IPR036652">
    <property type="entry name" value="YjeF_N_dom_sf"/>
</dbReference>
<feature type="binding site" evidence="18">
    <location>
        <position position="63"/>
    </location>
    <ligand>
        <name>K(+)</name>
        <dbReference type="ChEBI" id="CHEBI:29103"/>
    </ligand>
</feature>
<reference evidence="22" key="2">
    <citation type="journal article" date="2021" name="PeerJ">
        <title>Extensive microbial diversity within the chicken gut microbiome revealed by metagenomics and culture.</title>
        <authorList>
            <person name="Gilroy R."/>
            <person name="Ravi A."/>
            <person name="Getino M."/>
            <person name="Pursley I."/>
            <person name="Horton D.L."/>
            <person name="Alikhan N.F."/>
            <person name="Baker D."/>
            <person name="Gharbi K."/>
            <person name="Hall N."/>
            <person name="Watson M."/>
            <person name="Adriaenssens E.M."/>
            <person name="Foster-Nyarko E."/>
            <person name="Jarju S."/>
            <person name="Secka A."/>
            <person name="Antonio M."/>
            <person name="Oren A."/>
            <person name="Chaudhuri R.R."/>
            <person name="La Ragione R."/>
            <person name="Hildebrand F."/>
            <person name="Pallen M.J."/>
        </authorList>
    </citation>
    <scope>NUCLEOTIDE SEQUENCE</scope>
    <source>
        <strain evidence="22">ChiSjej6B24-2974</strain>
    </source>
</reference>
<comment type="caution">
    <text evidence="22">The sequence shown here is derived from an EMBL/GenBank/DDBJ whole genome shotgun (WGS) entry which is preliminary data.</text>
</comment>
<dbReference type="HAMAP" id="MF_01966">
    <property type="entry name" value="NADHX_epimerase"/>
    <property type="match status" value="1"/>
</dbReference>
<dbReference type="GO" id="GO:0052855">
    <property type="term" value="F:ADP-dependent NAD(P)H-hydrate dehydratase activity"/>
    <property type="evidence" value="ECO:0007669"/>
    <property type="project" value="UniProtKB-UniRule"/>
</dbReference>
<comment type="function">
    <text evidence="17">Catalyzes the dehydration of the S-form of NAD(P)HX at the expense of ADP, which is converted to AMP. Together with NAD(P)HX epimerase, which catalyzes the epimerization of the S- and R-forms, the enzyme allows the repair of both epimers of NAD(P)HX, a damaged form of NAD(P)H that is a result of enzymatic or heat-dependent hydration.</text>
</comment>
<dbReference type="Gene3D" id="3.40.1190.20">
    <property type="match status" value="1"/>
</dbReference>
<feature type="binding site" evidence="18">
    <location>
        <begin position="126"/>
        <end position="132"/>
    </location>
    <ligand>
        <name>(6S)-NADPHX</name>
        <dbReference type="ChEBI" id="CHEBI:64076"/>
    </ligand>
</feature>
<comment type="catalytic activity">
    <reaction evidence="2 18 19">
        <text>(6R)-NADPHX = (6S)-NADPHX</text>
        <dbReference type="Rhea" id="RHEA:32227"/>
        <dbReference type="ChEBI" id="CHEBI:64076"/>
        <dbReference type="ChEBI" id="CHEBI:64077"/>
        <dbReference type="EC" id="5.1.99.6"/>
    </reaction>
</comment>
<comment type="caution">
    <text evidence="17">Lacks conserved residue(s) required for the propagation of feature annotation.</text>
</comment>
<feature type="binding site" evidence="17">
    <location>
        <position position="454"/>
    </location>
    <ligand>
        <name>(6S)-NADPHX</name>
        <dbReference type="ChEBI" id="CHEBI:64076"/>
    </ligand>
</feature>